<accession>A0A835CJI8</accession>
<keyword evidence="2" id="KW-1185">Reference proteome</keyword>
<organism evidence="1 2">
    <name type="scientific">Senna tora</name>
    <dbReference type="NCBI Taxonomy" id="362788"/>
    <lineage>
        <taxon>Eukaryota</taxon>
        <taxon>Viridiplantae</taxon>
        <taxon>Streptophyta</taxon>
        <taxon>Embryophyta</taxon>
        <taxon>Tracheophyta</taxon>
        <taxon>Spermatophyta</taxon>
        <taxon>Magnoliopsida</taxon>
        <taxon>eudicotyledons</taxon>
        <taxon>Gunneridae</taxon>
        <taxon>Pentapetalae</taxon>
        <taxon>rosids</taxon>
        <taxon>fabids</taxon>
        <taxon>Fabales</taxon>
        <taxon>Fabaceae</taxon>
        <taxon>Caesalpinioideae</taxon>
        <taxon>Cassia clade</taxon>
        <taxon>Senna</taxon>
    </lineage>
</organism>
<comment type="caution">
    <text evidence="1">The sequence shown here is derived from an EMBL/GenBank/DDBJ whole genome shotgun (WGS) entry which is preliminary data.</text>
</comment>
<reference evidence="1" key="1">
    <citation type="submission" date="2020-09" db="EMBL/GenBank/DDBJ databases">
        <title>Genome-Enabled Discovery of Anthraquinone Biosynthesis in Senna tora.</title>
        <authorList>
            <person name="Kang S.-H."/>
            <person name="Pandey R.P."/>
            <person name="Lee C.-M."/>
            <person name="Sim J.-S."/>
            <person name="Jeong J.-T."/>
            <person name="Choi B.-S."/>
            <person name="Jung M."/>
            <person name="Ginzburg D."/>
            <person name="Zhao K."/>
            <person name="Won S.Y."/>
            <person name="Oh T.-J."/>
            <person name="Yu Y."/>
            <person name="Kim N.-H."/>
            <person name="Lee O.R."/>
            <person name="Lee T.-H."/>
            <person name="Bashyal P."/>
            <person name="Kim T.-S."/>
            <person name="Lee W.-H."/>
            <person name="Kawkins C."/>
            <person name="Kim C.-K."/>
            <person name="Kim J.S."/>
            <person name="Ahn B.O."/>
            <person name="Rhee S.Y."/>
            <person name="Sohng J.K."/>
        </authorList>
    </citation>
    <scope>NUCLEOTIDE SEQUENCE</scope>
    <source>
        <tissue evidence="1">Leaf</tissue>
    </source>
</reference>
<sequence>MEENLQEIALILEERKRVKYAEKLNRGKEGKREGKRCVSDLFPENLSSLGFFRELVGNGDG</sequence>
<protein>
    <submittedName>
        <fullName evidence="1">Uncharacterized protein</fullName>
    </submittedName>
</protein>
<proteinExistence type="predicted"/>
<evidence type="ECO:0000313" key="1">
    <source>
        <dbReference type="EMBL" id="KAF7843601.1"/>
    </source>
</evidence>
<dbReference type="EMBL" id="JAAIUW010000001">
    <property type="protein sequence ID" value="KAF7843601.1"/>
    <property type="molecule type" value="Genomic_DNA"/>
</dbReference>
<gene>
    <name evidence="1" type="ORF">G2W53_000506</name>
</gene>
<dbReference type="AlphaFoldDB" id="A0A835CJI8"/>
<evidence type="ECO:0000313" key="2">
    <source>
        <dbReference type="Proteomes" id="UP000634136"/>
    </source>
</evidence>
<name>A0A835CJI8_9FABA</name>
<dbReference type="Proteomes" id="UP000634136">
    <property type="component" value="Unassembled WGS sequence"/>
</dbReference>